<dbReference type="AlphaFoldDB" id="A0A5A7QZ50"/>
<keyword evidence="2" id="KW-1185">Reference proteome</keyword>
<proteinExistence type="predicted"/>
<dbReference type="Proteomes" id="UP000325081">
    <property type="component" value="Unassembled WGS sequence"/>
</dbReference>
<comment type="caution">
    <text evidence="1">The sequence shown here is derived from an EMBL/GenBank/DDBJ whole genome shotgun (WGS) entry which is preliminary data.</text>
</comment>
<protein>
    <submittedName>
        <fullName evidence="1">Elongation factor P</fullName>
    </submittedName>
</protein>
<reference evidence="2" key="1">
    <citation type="journal article" date="2019" name="Curr. Biol.">
        <title>Genome Sequence of Striga asiatica Provides Insight into the Evolution of Plant Parasitism.</title>
        <authorList>
            <person name="Yoshida S."/>
            <person name="Kim S."/>
            <person name="Wafula E.K."/>
            <person name="Tanskanen J."/>
            <person name="Kim Y.M."/>
            <person name="Honaas L."/>
            <person name="Yang Z."/>
            <person name="Spallek T."/>
            <person name="Conn C.E."/>
            <person name="Ichihashi Y."/>
            <person name="Cheong K."/>
            <person name="Cui S."/>
            <person name="Der J.P."/>
            <person name="Gundlach H."/>
            <person name="Jiao Y."/>
            <person name="Hori C."/>
            <person name="Ishida J.K."/>
            <person name="Kasahara H."/>
            <person name="Kiba T."/>
            <person name="Kim M.S."/>
            <person name="Koo N."/>
            <person name="Laohavisit A."/>
            <person name="Lee Y.H."/>
            <person name="Lumba S."/>
            <person name="McCourt P."/>
            <person name="Mortimer J.C."/>
            <person name="Mutuku J.M."/>
            <person name="Nomura T."/>
            <person name="Sasaki-Sekimoto Y."/>
            <person name="Seto Y."/>
            <person name="Wang Y."/>
            <person name="Wakatake T."/>
            <person name="Sakakibara H."/>
            <person name="Demura T."/>
            <person name="Yamaguchi S."/>
            <person name="Yoneyama K."/>
            <person name="Manabe R.I."/>
            <person name="Nelson D.C."/>
            <person name="Schulman A.H."/>
            <person name="Timko M.P."/>
            <person name="dePamphilis C.W."/>
            <person name="Choi D."/>
            <person name="Shirasu K."/>
        </authorList>
    </citation>
    <scope>NUCLEOTIDE SEQUENCE [LARGE SCALE GENOMIC DNA]</scope>
    <source>
        <strain evidence="2">cv. UVA1</strain>
    </source>
</reference>
<dbReference type="GO" id="GO:0003746">
    <property type="term" value="F:translation elongation factor activity"/>
    <property type="evidence" value="ECO:0007669"/>
    <property type="project" value="UniProtKB-KW"/>
</dbReference>
<sequence length="115" mass="13255">MRSLRPPFLGCKRSDLVYLPVLDREGSLVPPITYDLLSQIEEDELLHTLVNETVQYNQEDCQAESTNGEWLMPVIVRITIVSCIIPVMILPDSFLVCLLLNEDEEMILWFLFISL</sequence>
<keyword evidence="1" id="KW-0648">Protein biosynthesis</keyword>
<accession>A0A5A7QZ50</accession>
<organism evidence="1 2">
    <name type="scientific">Striga asiatica</name>
    <name type="common">Asiatic witchweed</name>
    <name type="synonym">Buchnera asiatica</name>
    <dbReference type="NCBI Taxonomy" id="4170"/>
    <lineage>
        <taxon>Eukaryota</taxon>
        <taxon>Viridiplantae</taxon>
        <taxon>Streptophyta</taxon>
        <taxon>Embryophyta</taxon>
        <taxon>Tracheophyta</taxon>
        <taxon>Spermatophyta</taxon>
        <taxon>Magnoliopsida</taxon>
        <taxon>eudicotyledons</taxon>
        <taxon>Gunneridae</taxon>
        <taxon>Pentapetalae</taxon>
        <taxon>asterids</taxon>
        <taxon>lamiids</taxon>
        <taxon>Lamiales</taxon>
        <taxon>Orobanchaceae</taxon>
        <taxon>Buchnereae</taxon>
        <taxon>Striga</taxon>
    </lineage>
</organism>
<evidence type="ECO:0000313" key="1">
    <source>
        <dbReference type="EMBL" id="GER50700.1"/>
    </source>
</evidence>
<evidence type="ECO:0000313" key="2">
    <source>
        <dbReference type="Proteomes" id="UP000325081"/>
    </source>
</evidence>
<gene>
    <name evidence="1" type="ORF">STAS_28018</name>
</gene>
<name>A0A5A7QZ50_STRAF</name>
<dbReference type="EMBL" id="BKCP01009403">
    <property type="protein sequence ID" value="GER50700.1"/>
    <property type="molecule type" value="Genomic_DNA"/>
</dbReference>
<keyword evidence="1" id="KW-0251">Elongation factor</keyword>